<dbReference type="InterPro" id="IPR001930">
    <property type="entry name" value="Peptidase_M1"/>
</dbReference>
<evidence type="ECO:0000259" key="12">
    <source>
        <dbReference type="Pfam" id="PF01433"/>
    </source>
</evidence>
<evidence type="ECO:0000256" key="3">
    <source>
        <dbReference type="ARBA" id="ARBA00022670"/>
    </source>
</evidence>
<dbReference type="SUPFAM" id="SSF55486">
    <property type="entry name" value="Metalloproteases ('zincins'), catalytic domain"/>
    <property type="match status" value="1"/>
</dbReference>
<keyword evidence="5 11" id="KW-0378">Hydrolase</keyword>
<dbReference type="EC" id="3.4.11.-" evidence="11"/>
<feature type="binding site" evidence="9">
    <location>
        <position position="328"/>
    </location>
    <ligand>
        <name>Zn(2+)</name>
        <dbReference type="ChEBI" id="CHEBI:29105"/>
        <note>catalytic</note>
    </ligand>
</feature>
<dbReference type="Gene3D" id="1.10.390.10">
    <property type="entry name" value="Neutral Protease Domain 2"/>
    <property type="match status" value="1"/>
</dbReference>
<dbReference type="InterPro" id="IPR050344">
    <property type="entry name" value="Peptidase_M1_aminopeptidases"/>
</dbReference>
<feature type="domain" description="ERAP1-like C-terminal" evidence="13">
    <location>
        <begin position="561"/>
        <end position="878"/>
    </location>
</feature>
<dbReference type="GO" id="GO:0005737">
    <property type="term" value="C:cytoplasm"/>
    <property type="evidence" value="ECO:0007669"/>
    <property type="project" value="TreeGrafter"/>
</dbReference>
<evidence type="ECO:0000256" key="6">
    <source>
        <dbReference type="ARBA" id="ARBA00022833"/>
    </source>
</evidence>
<keyword evidence="4 9" id="KW-0479">Metal-binding</keyword>
<dbReference type="CDD" id="cd09601">
    <property type="entry name" value="M1_APN-Q_like"/>
    <property type="match status" value="1"/>
</dbReference>
<evidence type="ECO:0000256" key="9">
    <source>
        <dbReference type="PIRSR" id="PIRSR634016-3"/>
    </source>
</evidence>
<dbReference type="GO" id="GO:0008270">
    <property type="term" value="F:zinc ion binding"/>
    <property type="evidence" value="ECO:0007669"/>
    <property type="project" value="UniProtKB-UniRule"/>
</dbReference>
<dbReference type="GO" id="GO:0006508">
    <property type="term" value="P:proteolysis"/>
    <property type="evidence" value="ECO:0007669"/>
    <property type="project" value="UniProtKB-KW"/>
</dbReference>
<gene>
    <name evidence="15" type="ORF">B0H15DRAFT_773047</name>
</gene>
<reference evidence="15" key="1">
    <citation type="submission" date="2023-03" db="EMBL/GenBank/DDBJ databases">
        <title>Massive genome expansion in bonnet fungi (Mycena s.s.) driven by repeated elements and novel gene families across ecological guilds.</title>
        <authorList>
            <consortium name="Lawrence Berkeley National Laboratory"/>
            <person name="Harder C.B."/>
            <person name="Miyauchi S."/>
            <person name="Viragh M."/>
            <person name="Kuo A."/>
            <person name="Thoen E."/>
            <person name="Andreopoulos B."/>
            <person name="Lu D."/>
            <person name="Skrede I."/>
            <person name="Drula E."/>
            <person name="Henrissat B."/>
            <person name="Morin E."/>
            <person name="Kohler A."/>
            <person name="Barry K."/>
            <person name="LaButti K."/>
            <person name="Morin E."/>
            <person name="Salamov A."/>
            <person name="Lipzen A."/>
            <person name="Mereny Z."/>
            <person name="Hegedus B."/>
            <person name="Baldrian P."/>
            <person name="Stursova M."/>
            <person name="Weitz H."/>
            <person name="Taylor A."/>
            <person name="Grigoriev I.V."/>
            <person name="Nagy L.G."/>
            <person name="Martin F."/>
            <person name="Kauserud H."/>
        </authorList>
    </citation>
    <scope>NUCLEOTIDE SEQUENCE</scope>
    <source>
        <strain evidence="15">CBHHK173m</strain>
    </source>
</reference>
<dbReference type="Pfam" id="PF11838">
    <property type="entry name" value="ERAP1_C"/>
    <property type="match status" value="1"/>
</dbReference>
<dbReference type="SUPFAM" id="SSF63737">
    <property type="entry name" value="Leukotriene A4 hydrolase N-terminal domain"/>
    <property type="match status" value="1"/>
</dbReference>
<sequence>MAPPVQDKYRLPLNVKPTHYAVTLWTNLKTLQFGGLDIHEETSTVELHSNDLELGIASIYSNALQLEQLQSSQTAGDQRVTFSFPTALPAGSSAQLKLAFNGPLRATMTGYYRSAWEEDSQTKHYALTQFEPTDARSAFPCWDEPLLKATFAITMVSHADTVNLSNMPAISEAIYEPGANETPEMRKLLSSLPTEHKWKITRFQTTPPMSTYIVAFANGVFVYREQKVVMPLSGKTLPLRIYSTPDVIHQTDFALDVAAKVIPLYETVFDVEYPLPKLDTLVASDFDAGEFESLLLCPNLTGRTNAFLLDPDSADISAKKNIAMTQSHEVAHMWFGNVTTMRWWDNLYLNEGRRNSLFHFLALISFSQLLIPFRIFPEWKANSEFISDHLQSALALDAKLSSHPVEVDCPDANHINQIFDALSYSKAASVLRMLSDFVGEEKFLKGVSLYLKKHLYRNTVTNDLFEGISAATGVDSVRLMDNWIKKIGFPLITVTEGPSSIHVRQDRFIETGHADPKENETIWNVPLSILTVDPNGRTSIDRTAILEEREKDFDLDINGSFKLNAGTVGVYRVLYTPERLAKIAAEASKTDSIFTLDDRMGILYDAVALSKAGLCNVSDTLTVIDIWSNEKEDLVWSSISQTLGSMVSTFSESLQSIEILRSFIRSLFVPIVKRLGYEYSADEPTDITLLRTLAISAAVTGNDQGPVPLVIEELKGRFAHYVETGDDSRIPADLQRVIFVAAVKYGGSAEYEAVLKINEKPKTPTARTYAMGTTQDPLLLDRTFSYILDKSRDQDCIYFFRGLQSNVLARRKLATFFKDNYGPLMKRFETNSTINHLVASSFGSLSTEEDYQSTEEFFSHVDTAKYGMALAQAKETIRTRIAYIGRSSKDLTDWLEKWDKKSESRL</sequence>
<dbReference type="InterPro" id="IPR042097">
    <property type="entry name" value="Aminopeptidase_N-like_N_sf"/>
</dbReference>
<dbReference type="PANTHER" id="PTHR11533:SF174">
    <property type="entry name" value="PUROMYCIN-SENSITIVE AMINOPEPTIDASE-RELATED"/>
    <property type="match status" value="1"/>
</dbReference>
<feature type="site" description="Transition state stabilizer" evidence="10">
    <location>
        <position position="424"/>
    </location>
</feature>
<evidence type="ECO:0000256" key="8">
    <source>
        <dbReference type="PIRSR" id="PIRSR634016-1"/>
    </source>
</evidence>
<keyword evidence="7 11" id="KW-0482">Metalloprotease</keyword>
<dbReference type="GO" id="GO:0005615">
    <property type="term" value="C:extracellular space"/>
    <property type="evidence" value="ECO:0007669"/>
    <property type="project" value="TreeGrafter"/>
</dbReference>
<feature type="active site" description="Proton acceptor" evidence="8">
    <location>
        <position position="329"/>
    </location>
</feature>
<dbReference type="Gene3D" id="1.25.50.20">
    <property type="match status" value="1"/>
</dbReference>
<dbReference type="Pfam" id="PF01433">
    <property type="entry name" value="Peptidase_M1"/>
    <property type="match status" value="1"/>
</dbReference>
<dbReference type="Proteomes" id="UP001222325">
    <property type="component" value="Unassembled WGS sequence"/>
</dbReference>
<feature type="binding site" evidence="9">
    <location>
        <position position="351"/>
    </location>
    <ligand>
        <name>Zn(2+)</name>
        <dbReference type="ChEBI" id="CHEBI:29105"/>
        <note>catalytic</note>
    </ligand>
</feature>
<evidence type="ECO:0000256" key="1">
    <source>
        <dbReference type="ARBA" id="ARBA00010136"/>
    </source>
</evidence>
<keyword evidence="3 11" id="KW-0645">Protease</keyword>
<feature type="binding site" evidence="9">
    <location>
        <position position="332"/>
    </location>
    <ligand>
        <name>Zn(2+)</name>
        <dbReference type="ChEBI" id="CHEBI:29105"/>
        <note>catalytic</note>
    </ligand>
</feature>
<accession>A0AAD6UEA3</accession>
<evidence type="ECO:0000256" key="5">
    <source>
        <dbReference type="ARBA" id="ARBA00022801"/>
    </source>
</evidence>
<dbReference type="InterPro" id="IPR027268">
    <property type="entry name" value="Peptidase_M4/M1_CTD_sf"/>
</dbReference>
<feature type="domain" description="Aminopeptidase N-like N-terminal" evidence="14">
    <location>
        <begin position="16"/>
        <end position="213"/>
    </location>
</feature>
<evidence type="ECO:0000256" key="4">
    <source>
        <dbReference type="ARBA" id="ARBA00022723"/>
    </source>
</evidence>
<keyword evidence="2 11" id="KW-0031">Aminopeptidase</keyword>
<dbReference type="InterPro" id="IPR034016">
    <property type="entry name" value="M1_APN-typ"/>
</dbReference>
<protein>
    <recommendedName>
        <fullName evidence="11">Aminopeptidase</fullName>
        <ecNumber evidence="11">3.4.11.-</ecNumber>
    </recommendedName>
</protein>
<dbReference type="Pfam" id="PF17900">
    <property type="entry name" value="Peptidase_M1_N"/>
    <property type="match status" value="1"/>
</dbReference>
<dbReference type="EMBL" id="JARJCN010000009">
    <property type="protein sequence ID" value="KAJ7098110.1"/>
    <property type="molecule type" value="Genomic_DNA"/>
</dbReference>
<evidence type="ECO:0000259" key="13">
    <source>
        <dbReference type="Pfam" id="PF11838"/>
    </source>
</evidence>
<evidence type="ECO:0000256" key="10">
    <source>
        <dbReference type="PIRSR" id="PIRSR634016-4"/>
    </source>
</evidence>
<proteinExistence type="inferred from homology"/>
<evidence type="ECO:0000259" key="14">
    <source>
        <dbReference type="Pfam" id="PF17900"/>
    </source>
</evidence>
<comment type="caution">
    <text evidence="15">The sequence shown here is derived from an EMBL/GenBank/DDBJ whole genome shotgun (WGS) entry which is preliminary data.</text>
</comment>
<keyword evidence="6 9" id="KW-0862">Zinc</keyword>
<name>A0AAD6UEA3_9AGAR</name>
<evidence type="ECO:0000313" key="15">
    <source>
        <dbReference type="EMBL" id="KAJ7098110.1"/>
    </source>
</evidence>
<dbReference type="AlphaFoldDB" id="A0AAD6UEA3"/>
<evidence type="ECO:0000313" key="16">
    <source>
        <dbReference type="Proteomes" id="UP001222325"/>
    </source>
</evidence>
<organism evidence="15 16">
    <name type="scientific">Mycena belliarum</name>
    <dbReference type="NCBI Taxonomy" id="1033014"/>
    <lineage>
        <taxon>Eukaryota</taxon>
        <taxon>Fungi</taxon>
        <taxon>Dikarya</taxon>
        <taxon>Basidiomycota</taxon>
        <taxon>Agaricomycotina</taxon>
        <taxon>Agaricomycetes</taxon>
        <taxon>Agaricomycetidae</taxon>
        <taxon>Agaricales</taxon>
        <taxon>Marasmiineae</taxon>
        <taxon>Mycenaceae</taxon>
        <taxon>Mycena</taxon>
    </lineage>
</organism>
<dbReference type="Gene3D" id="2.60.40.1910">
    <property type="match status" value="1"/>
</dbReference>
<evidence type="ECO:0000256" key="11">
    <source>
        <dbReference type="RuleBase" id="RU364040"/>
    </source>
</evidence>
<dbReference type="InterPro" id="IPR014782">
    <property type="entry name" value="Peptidase_M1_dom"/>
</dbReference>
<dbReference type="Gene3D" id="2.60.40.1730">
    <property type="entry name" value="tricorn interacting facor f3 domain"/>
    <property type="match status" value="1"/>
</dbReference>
<evidence type="ECO:0000256" key="7">
    <source>
        <dbReference type="ARBA" id="ARBA00023049"/>
    </source>
</evidence>
<keyword evidence="16" id="KW-1185">Reference proteome</keyword>
<dbReference type="FunFam" id="1.10.390.10:FF:000006">
    <property type="entry name" value="Puromycin-sensitive aminopeptidase"/>
    <property type="match status" value="1"/>
</dbReference>
<dbReference type="GO" id="GO:0070006">
    <property type="term" value="F:metalloaminopeptidase activity"/>
    <property type="evidence" value="ECO:0007669"/>
    <property type="project" value="TreeGrafter"/>
</dbReference>
<comment type="cofactor">
    <cofactor evidence="9 11">
        <name>Zn(2+)</name>
        <dbReference type="ChEBI" id="CHEBI:29105"/>
    </cofactor>
    <text evidence="9 11">Binds 1 zinc ion per subunit.</text>
</comment>
<dbReference type="PRINTS" id="PR00756">
    <property type="entry name" value="ALADIPTASE"/>
</dbReference>
<dbReference type="GO" id="GO:0043171">
    <property type="term" value="P:peptide catabolic process"/>
    <property type="evidence" value="ECO:0007669"/>
    <property type="project" value="TreeGrafter"/>
</dbReference>
<comment type="similarity">
    <text evidence="1 11">Belongs to the peptidase M1 family.</text>
</comment>
<dbReference type="InterPro" id="IPR024571">
    <property type="entry name" value="ERAP1-like_C_dom"/>
</dbReference>
<dbReference type="InterPro" id="IPR045357">
    <property type="entry name" value="Aminopeptidase_N-like_N"/>
</dbReference>
<dbReference type="PANTHER" id="PTHR11533">
    <property type="entry name" value="PROTEASE M1 ZINC METALLOPROTEASE"/>
    <property type="match status" value="1"/>
</dbReference>
<feature type="domain" description="Peptidase M1 membrane alanine aminopeptidase" evidence="12">
    <location>
        <begin position="253"/>
        <end position="483"/>
    </location>
</feature>
<dbReference type="GO" id="GO:0042277">
    <property type="term" value="F:peptide binding"/>
    <property type="evidence" value="ECO:0007669"/>
    <property type="project" value="TreeGrafter"/>
</dbReference>
<dbReference type="GO" id="GO:0016020">
    <property type="term" value="C:membrane"/>
    <property type="evidence" value="ECO:0007669"/>
    <property type="project" value="TreeGrafter"/>
</dbReference>
<evidence type="ECO:0000256" key="2">
    <source>
        <dbReference type="ARBA" id="ARBA00022438"/>
    </source>
</evidence>